<accession>A0AAD8J666</accession>
<proteinExistence type="predicted"/>
<dbReference type="Proteomes" id="UP001237642">
    <property type="component" value="Unassembled WGS sequence"/>
</dbReference>
<dbReference type="EMBL" id="JAUIZM010000002">
    <property type="protein sequence ID" value="KAK1397911.1"/>
    <property type="molecule type" value="Genomic_DNA"/>
</dbReference>
<reference evidence="2" key="2">
    <citation type="submission" date="2023-05" db="EMBL/GenBank/DDBJ databases">
        <authorList>
            <person name="Schelkunov M.I."/>
        </authorList>
    </citation>
    <scope>NUCLEOTIDE SEQUENCE</scope>
    <source>
        <strain evidence="2">Hsosn_3</strain>
        <tissue evidence="2">Leaf</tissue>
    </source>
</reference>
<gene>
    <name evidence="2" type="ORF">POM88_007774</name>
</gene>
<dbReference type="Pfam" id="PF12274">
    <property type="entry name" value="DUF3615"/>
    <property type="match status" value="1"/>
</dbReference>
<dbReference type="AlphaFoldDB" id="A0AAD8J666"/>
<name>A0AAD8J666_9APIA</name>
<protein>
    <recommendedName>
        <fullName evidence="1">DUF3615 domain-containing protein</fullName>
    </recommendedName>
</protein>
<dbReference type="PANTHER" id="PTHR34710:SF20">
    <property type="entry name" value="OS10G0550200 PROTEIN"/>
    <property type="match status" value="1"/>
</dbReference>
<evidence type="ECO:0000313" key="2">
    <source>
        <dbReference type="EMBL" id="KAK1397911.1"/>
    </source>
</evidence>
<dbReference type="PANTHER" id="PTHR34710">
    <property type="entry name" value="OS03G0834100 PROTEIN"/>
    <property type="match status" value="1"/>
</dbReference>
<organism evidence="2 3">
    <name type="scientific">Heracleum sosnowskyi</name>
    <dbReference type="NCBI Taxonomy" id="360622"/>
    <lineage>
        <taxon>Eukaryota</taxon>
        <taxon>Viridiplantae</taxon>
        <taxon>Streptophyta</taxon>
        <taxon>Embryophyta</taxon>
        <taxon>Tracheophyta</taxon>
        <taxon>Spermatophyta</taxon>
        <taxon>Magnoliopsida</taxon>
        <taxon>eudicotyledons</taxon>
        <taxon>Gunneridae</taxon>
        <taxon>Pentapetalae</taxon>
        <taxon>asterids</taxon>
        <taxon>campanulids</taxon>
        <taxon>Apiales</taxon>
        <taxon>Apiaceae</taxon>
        <taxon>Apioideae</taxon>
        <taxon>apioid superclade</taxon>
        <taxon>Tordylieae</taxon>
        <taxon>Tordyliinae</taxon>
        <taxon>Heracleum</taxon>
    </lineage>
</organism>
<keyword evidence="3" id="KW-1185">Reference proteome</keyword>
<comment type="caution">
    <text evidence="2">The sequence shown here is derived from an EMBL/GenBank/DDBJ whole genome shotgun (WGS) entry which is preliminary data.</text>
</comment>
<dbReference type="InterPro" id="IPR022059">
    <property type="entry name" value="DUF3615"/>
</dbReference>
<feature type="domain" description="DUF3615" evidence="1">
    <location>
        <begin position="70"/>
        <end position="142"/>
    </location>
</feature>
<evidence type="ECO:0000259" key="1">
    <source>
        <dbReference type="Pfam" id="PF12274"/>
    </source>
</evidence>
<reference evidence="2" key="1">
    <citation type="submission" date="2023-02" db="EMBL/GenBank/DDBJ databases">
        <title>Genome of toxic invasive species Heracleum sosnowskyi carries increased number of genes despite the absence of recent whole-genome duplications.</title>
        <authorList>
            <person name="Schelkunov M."/>
            <person name="Shtratnikova V."/>
            <person name="Makarenko M."/>
            <person name="Klepikova A."/>
            <person name="Omelchenko D."/>
            <person name="Novikova G."/>
            <person name="Obukhova E."/>
            <person name="Bogdanov V."/>
            <person name="Penin A."/>
            <person name="Logacheva M."/>
        </authorList>
    </citation>
    <scope>NUCLEOTIDE SEQUENCE</scope>
    <source>
        <strain evidence="2">Hsosn_3</strain>
        <tissue evidence="2">Leaf</tissue>
    </source>
</reference>
<evidence type="ECO:0000313" key="3">
    <source>
        <dbReference type="Proteomes" id="UP001237642"/>
    </source>
</evidence>
<sequence length="254" mass="28720">MANIFTTGLSVRLCVSLGPINSLSATGDKLNGCYNCRSYNNVWHPKGLNKFPGPMNPKRTASTYWNKLMMQSCMQLLFHINFTAQNTHVAASPKEMFFSELTYSPKGVSVRLCVPLGPKNSLSGQKLNGCYYCLDHNKVWHPRTGGFVRGADSFFKTVQDICDINQNNAVSDHEKHLPREREKRKERLDTDHQTVVLNSKRELMTGRFSSSTDSKPLEGWVFDGCVHSYFETFAFQPGMCHLDYSSIELRSICA</sequence>